<feature type="domain" description="HTH cro/C1-type" evidence="1">
    <location>
        <begin position="35"/>
        <end position="71"/>
    </location>
</feature>
<sequence>MSVKKTKVKNKLKDILEERHIMQIDLIVDLGKLGINISKSTMSNICNNRYDTSMEIGLKIATILNLKFEDIFFLDEE</sequence>
<dbReference type="GO" id="GO:0003677">
    <property type="term" value="F:DNA binding"/>
    <property type="evidence" value="ECO:0007669"/>
    <property type="project" value="InterPro"/>
</dbReference>
<evidence type="ECO:0000313" key="2">
    <source>
        <dbReference type="EMBL" id="GCD12647.1"/>
    </source>
</evidence>
<dbReference type="InterPro" id="IPR010982">
    <property type="entry name" value="Lambda_DNA-bd_dom_sf"/>
</dbReference>
<dbReference type="PROSITE" id="PS50943">
    <property type="entry name" value="HTH_CROC1"/>
    <property type="match status" value="1"/>
</dbReference>
<gene>
    <name evidence="2" type="ORF">Ctaglu_42700</name>
</gene>
<comment type="caution">
    <text evidence="2">The sequence shown here is derived from an EMBL/GenBank/DDBJ whole genome shotgun (WGS) entry which is preliminary data.</text>
</comment>
<proteinExistence type="predicted"/>
<evidence type="ECO:0000313" key="3">
    <source>
        <dbReference type="Proteomes" id="UP000287872"/>
    </source>
</evidence>
<keyword evidence="3" id="KW-1185">Reference proteome</keyword>
<dbReference type="InterPro" id="IPR001387">
    <property type="entry name" value="Cro/C1-type_HTH"/>
</dbReference>
<accession>A0A401USY1</accession>
<dbReference type="Pfam" id="PF13443">
    <property type="entry name" value="HTH_26"/>
    <property type="match status" value="1"/>
</dbReference>
<name>A0A401USY1_9CLOT</name>
<dbReference type="CDD" id="cd00093">
    <property type="entry name" value="HTH_XRE"/>
    <property type="match status" value="1"/>
</dbReference>
<protein>
    <recommendedName>
        <fullName evidence="1">HTH cro/C1-type domain-containing protein</fullName>
    </recommendedName>
</protein>
<organism evidence="2 3">
    <name type="scientific">Clostridium tagluense</name>
    <dbReference type="NCBI Taxonomy" id="360422"/>
    <lineage>
        <taxon>Bacteria</taxon>
        <taxon>Bacillati</taxon>
        <taxon>Bacillota</taxon>
        <taxon>Clostridia</taxon>
        <taxon>Eubacteriales</taxon>
        <taxon>Clostridiaceae</taxon>
        <taxon>Clostridium</taxon>
    </lineage>
</organism>
<dbReference type="EMBL" id="BHYK01000037">
    <property type="protein sequence ID" value="GCD12647.1"/>
    <property type="molecule type" value="Genomic_DNA"/>
</dbReference>
<evidence type="ECO:0000259" key="1">
    <source>
        <dbReference type="PROSITE" id="PS50943"/>
    </source>
</evidence>
<dbReference type="AlphaFoldDB" id="A0A401USY1"/>
<dbReference type="SUPFAM" id="SSF47413">
    <property type="entry name" value="lambda repressor-like DNA-binding domains"/>
    <property type="match status" value="1"/>
</dbReference>
<dbReference type="OrthoDB" id="9781521at2"/>
<dbReference type="Gene3D" id="1.10.260.40">
    <property type="entry name" value="lambda repressor-like DNA-binding domains"/>
    <property type="match status" value="1"/>
</dbReference>
<dbReference type="RefSeq" id="WP_125005497.1">
    <property type="nucleotide sequence ID" value="NZ_BHYK01000037.1"/>
</dbReference>
<reference evidence="2 3" key="1">
    <citation type="submission" date="2018-11" db="EMBL/GenBank/DDBJ databases">
        <title>Genome sequencing and assembly of Clostridium tagluense strain A121.</title>
        <authorList>
            <person name="Murakami T."/>
            <person name="Segawa T."/>
            <person name="Shcherbakova V.A."/>
            <person name="Mori H."/>
            <person name="Yoshimura Y."/>
        </authorList>
    </citation>
    <scope>NUCLEOTIDE SEQUENCE [LARGE SCALE GENOMIC DNA]</scope>
    <source>
        <strain evidence="2 3">A121</strain>
    </source>
</reference>
<dbReference type="Proteomes" id="UP000287872">
    <property type="component" value="Unassembled WGS sequence"/>
</dbReference>